<sequence>MTAGEPARVESAEFTLRPDLCTPAMSAEKLIMIDFAQGWTHLGDLGVAVMPTTGLHAHGARKGWSWTTDEITESIAATEEDVAGLGEHPIAAYVLGHIIEDGARELAVVVGEVTRTSGDSIRWNGDLPLVRPQTVPGRPSRSGAGGSDAADAPSTVGDTTMDDQPEHRSVPVGLAEGRVPPAARGRFCIRTGR</sequence>
<evidence type="ECO:0000313" key="3">
    <source>
        <dbReference type="Proteomes" id="UP000516444"/>
    </source>
</evidence>
<proteinExistence type="predicted"/>
<feature type="compositionally biased region" description="Low complexity" evidence="1">
    <location>
        <begin position="136"/>
        <end position="154"/>
    </location>
</feature>
<dbReference type="AlphaFoldDB" id="A0A7G1P5M9"/>
<protein>
    <submittedName>
        <fullName evidence="2">Uncharacterized protein</fullName>
    </submittedName>
</protein>
<gene>
    <name evidence="2" type="ORF">GCM10017557_55370</name>
</gene>
<dbReference type="EMBL" id="AP023440">
    <property type="protein sequence ID" value="BCL30678.1"/>
    <property type="molecule type" value="Genomic_DNA"/>
</dbReference>
<accession>A0A7G1P5M9</accession>
<reference evidence="2 3" key="1">
    <citation type="journal article" date="2014" name="Int. J. Syst. Evol. Microbiol.">
        <title>Complete genome sequence of Corynebacterium casei LMG S-19264T (=DSM 44701T), isolated from a smear-ripened cheese.</title>
        <authorList>
            <consortium name="US DOE Joint Genome Institute (JGI-PGF)"/>
            <person name="Walter F."/>
            <person name="Albersmeier A."/>
            <person name="Kalinowski J."/>
            <person name="Ruckert C."/>
        </authorList>
    </citation>
    <scope>NUCLEOTIDE SEQUENCE [LARGE SCALE GENOMIC DNA]</scope>
    <source>
        <strain evidence="2 3">JCM 4677</strain>
    </source>
</reference>
<keyword evidence="3" id="KW-1185">Reference proteome</keyword>
<evidence type="ECO:0000256" key="1">
    <source>
        <dbReference type="SAM" id="MobiDB-lite"/>
    </source>
</evidence>
<evidence type="ECO:0000313" key="2">
    <source>
        <dbReference type="EMBL" id="BCL30678.1"/>
    </source>
</evidence>
<dbReference type="Proteomes" id="UP000516444">
    <property type="component" value="Chromosome"/>
</dbReference>
<organism evidence="2 3">
    <name type="scientific">Streptomyces aurantiacus</name>
    <dbReference type="NCBI Taxonomy" id="47760"/>
    <lineage>
        <taxon>Bacteria</taxon>
        <taxon>Bacillati</taxon>
        <taxon>Actinomycetota</taxon>
        <taxon>Actinomycetes</taxon>
        <taxon>Kitasatosporales</taxon>
        <taxon>Streptomycetaceae</taxon>
        <taxon>Streptomyces</taxon>
        <taxon>Streptomyces aurantiacus group</taxon>
    </lineage>
</organism>
<dbReference type="KEGG" id="sgm:GCM10017557_55370"/>
<feature type="region of interest" description="Disordered" evidence="1">
    <location>
        <begin position="125"/>
        <end position="177"/>
    </location>
</feature>
<name>A0A7G1P5M9_9ACTN</name>